<dbReference type="InterPro" id="IPR003593">
    <property type="entry name" value="AAA+_ATPase"/>
</dbReference>
<protein>
    <submittedName>
        <fullName evidence="6">ABC transporter ATP-binding protein</fullName>
    </submittedName>
</protein>
<dbReference type="Gene3D" id="3.40.50.300">
    <property type="entry name" value="P-loop containing nucleotide triphosphate hydrolases"/>
    <property type="match status" value="1"/>
</dbReference>
<dbReference type="GO" id="GO:0005524">
    <property type="term" value="F:ATP binding"/>
    <property type="evidence" value="ECO:0007669"/>
    <property type="project" value="UniProtKB-KW"/>
</dbReference>
<proteinExistence type="inferred from homology"/>
<evidence type="ECO:0000256" key="3">
    <source>
        <dbReference type="ARBA" id="ARBA00022741"/>
    </source>
</evidence>
<evidence type="ECO:0000256" key="4">
    <source>
        <dbReference type="ARBA" id="ARBA00022840"/>
    </source>
</evidence>
<dbReference type="AlphaFoldDB" id="A0AAU7CIQ9"/>
<evidence type="ECO:0000256" key="1">
    <source>
        <dbReference type="ARBA" id="ARBA00005417"/>
    </source>
</evidence>
<reference evidence="6" key="1">
    <citation type="submission" date="2024-05" db="EMBL/GenBank/DDBJ databases">
        <title>Planctomycetes of the genus Singulisphaera possess chitinolytic capabilities.</title>
        <authorList>
            <person name="Ivanova A."/>
        </authorList>
    </citation>
    <scope>NUCLEOTIDE SEQUENCE</scope>
    <source>
        <strain evidence="6">Ch08T</strain>
    </source>
</reference>
<dbReference type="GO" id="GO:0016887">
    <property type="term" value="F:ATP hydrolysis activity"/>
    <property type="evidence" value="ECO:0007669"/>
    <property type="project" value="InterPro"/>
</dbReference>
<name>A0AAU7CIQ9_9BACT</name>
<accession>A0AAU7CIQ9</accession>
<dbReference type="Pfam" id="PF00005">
    <property type="entry name" value="ABC_tran"/>
    <property type="match status" value="1"/>
</dbReference>
<dbReference type="PANTHER" id="PTHR43335">
    <property type="entry name" value="ABC TRANSPORTER, ATP-BINDING PROTEIN"/>
    <property type="match status" value="1"/>
</dbReference>
<keyword evidence="3" id="KW-0547">Nucleotide-binding</keyword>
<evidence type="ECO:0000256" key="2">
    <source>
        <dbReference type="ARBA" id="ARBA00022448"/>
    </source>
</evidence>
<evidence type="ECO:0000259" key="5">
    <source>
        <dbReference type="PROSITE" id="PS50893"/>
    </source>
</evidence>
<sequence>MIETNDLTKMYGDLYALNRLNLTLDKGDVYGFIGPNGAGKTTTMRILATLLNPTWGEATVCGYSIYTGAKDIRRAIGYMPDFFGVYDDMKVIEYLEFFAAAYRIKGPARKKICEEVLELVDLTYKRDALVTSLSRGMTQRLGLARVLLHDPQVLLLDEPASGLDPRARIEIRALLKELRLMGKTILVSSHILPELADICNKIGIIEQGVLLVNGAVVDVMKQVRTDIVLNIAVSDRLTEAANLLENQPEVESVQDKNGVLIVKMNEGVVQYSFLASRLIEQGYDLTLFKEDEINLETAFMHLTKGITS</sequence>
<keyword evidence="4 6" id="KW-0067">ATP-binding</keyword>
<dbReference type="InterPro" id="IPR003439">
    <property type="entry name" value="ABC_transporter-like_ATP-bd"/>
</dbReference>
<dbReference type="CDD" id="cd03230">
    <property type="entry name" value="ABC_DR_subfamily_A"/>
    <property type="match status" value="1"/>
</dbReference>
<keyword evidence="2" id="KW-0813">Transport</keyword>
<comment type="similarity">
    <text evidence="1">Belongs to the ABC transporter superfamily.</text>
</comment>
<gene>
    <name evidence="6" type="ORF">V5E97_02665</name>
</gene>
<dbReference type="PROSITE" id="PS50893">
    <property type="entry name" value="ABC_TRANSPORTER_2"/>
    <property type="match status" value="1"/>
</dbReference>
<organism evidence="6">
    <name type="scientific">Singulisphaera sp. Ch08</name>
    <dbReference type="NCBI Taxonomy" id="3120278"/>
    <lineage>
        <taxon>Bacteria</taxon>
        <taxon>Pseudomonadati</taxon>
        <taxon>Planctomycetota</taxon>
        <taxon>Planctomycetia</taxon>
        <taxon>Isosphaerales</taxon>
        <taxon>Isosphaeraceae</taxon>
        <taxon>Singulisphaera</taxon>
    </lineage>
</organism>
<dbReference type="PANTHER" id="PTHR43335:SF3">
    <property type="entry name" value="ABC TRANSPORTER"/>
    <property type="match status" value="1"/>
</dbReference>
<dbReference type="InterPro" id="IPR027417">
    <property type="entry name" value="P-loop_NTPase"/>
</dbReference>
<evidence type="ECO:0000313" key="6">
    <source>
        <dbReference type="EMBL" id="XBH04940.1"/>
    </source>
</evidence>
<feature type="domain" description="ABC transporter" evidence="5">
    <location>
        <begin position="2"/>
        <end position="232"/>
    </location>
</feature>
<dbReference type="EMBL" id="CP155447">
    <property type="protein sequence ID" value="XBH04940.1"/>
    <property type="molecule type" value="Genomic_DNA"/>
</dbReference>
<dbReference type="RefSeq" id="WP_406697746.1">
    <property type="nucleotide sequence ID" value="NZ_CP155447.1"/>
</dbReference>
<dbReference type="SUPFAM" id="SSF52540">
    <property type="entry name" value="P-loop containing nucleoside triphosphate hydrolases"/>
    <property type="match status" value="1"/>
</dbReference>
<dbReference type="SMART" id="SM00382">
    <property type="entry name" value="AAA"/>
    <property type="match status" value="1"/>
</dbReference>